<dbReference type="GO" id="GO:0016020">
    <property type="term" value="C:membrane"/>
    <property type="evidence" value="ECO:0007669"/>
    <property type="project" value="UniProtKB-SubCell"/>
</dbReference>
<evidence type="ECO:0000256" key="1">
    <source>
        <dbReference type="ARBA" id="ARBA00004141"/>
    </source>
</evidence>
<reference evidence="7 8" key="1">
    <citation type="submission" date="2018-02" db="EMBL/GenBank/DDBJ databases">
        <title>Draft genome of wild Prunus yedoensis var. nudiflora.</title>
        <authorList>
            <person name="Baek S."/>
            <person name="Kim J.-H."/>
            <person name="Choi K."/>
            <person name="Kim G.-B."/>
            <person name="Cho A."/>
            <person name="Jang H."/>
            <person name="Shin C.-H."/>
            <person name="Yu H.-J."/>
            <person name="Mun J.-H."/>
        </authorList>
    </citation>
    <scope>NUCLEOTIDE SEQUENCE [LARGE SCALE GENOMIC DNA]</scope>
    <source>
        <strain evidence="8">cv. Jeju island</strain>
        <tissue evidence="7">Leaf</tissue>
    </source>
</reference>
<dbReference type="Pfam" id="PF00854">
    <property type="entry name" value="PTR2"/>
    <property type="match status" value="1"/>
</dbReference>
<dbReference type="AlphaFoldDB" id="A0A314XJG8"/>
<organism evidence="7 8">
    <name type="scientific">Prunus yedoensis var. nudiflora</name>
    <dbReference type="NCBI Taxonomy" id="2094558"/>
    <lineage>
        <taxon>Eukaryota</taxon>
        <taxon>Viridiplantae</taxon>
        <taxon>Streptophyta</taxon>
        <taxon>Embryophyta</taxon>
        <taxon>Tracheophyta</taxon>
        <taxon>Spermatophyta</taxon>
        <taxon>Magnoliopsida</taxon>
        <taxon>eudicotyledons</taxon>
        <taxon>Gunneridae</taxon>
        <taxon>Pentapetalae</taxon>
        <taxon>rosids</taxon>
        <taxon>fabids</taxon>
        <taxon>Rosales</taxon>
        <taxon>Rosaceae</taxon>
        <taxon>Amygdaloideae</taxon>
        <taxon>Amygdaleae</taxon>
        <taxon>Prunus</taxon>
    </lineage>
</organism>
<protein>
    <submittedName>
        <fullName evidence="7">Major facilitator superfamily protein isoform 2</fullName>
    </submittedName>
</protein>
<evidence type="ECO:0000256" key="5">
    <source>
        <dbReference type="ARBA" id="ARBA00023136"/>
    </source>
</evidence>
<sequence length="221" mass="24612">MTATVMSKWFDRAAIVTIDEANSSGPPNLWRLATVHRVEELKSMIRMLPISAVGILLVASSSHSHSFTIQQARTMNRHFTRSLEIEPASFSIFGILTMLAGLVFYKRLLFVPFARRLTGNPAGITCLQRMGIGLMINIIATIVASFVEIIRKSVAANNKLLDDPKALIPVTVFWLVPQFCLHGLAETFMHVGHLEFLYYQSPESMRSTATALFCIEQQVTG</sequence>
<comment type="subcellular location">
    <subcellularLocation>
        <location evidence="1">Membrane</location>
        <topology evidence="1">Multi-pass membrane protein</topology>
    </subcellularLocation>
</comment>
<evidence type="ECO:0000256" key="2">
    <source>
        <dbReference type="ARBA" id="ARBA00005982"/>
    </source>
</evidence>
<dbReference type="OrthoDB" id="8904098at2759"/>
<keyword evidence="8" id="KW-1185">Reference proteome</keyword>
<evidence type="ECO:0000313" key="7">
    <source>
        <dbReference type="EMBL" id="PQP92269.1"/>
    </source>
</evidence>
<comment type="caution">
    <text evidence="7">The sequence shown here is derived from an EMBL/GenBank/DDBJ whole genome shotgun (WGS) entry which is preliminary data.</text>
</comment>
<dbReference type="InterPro" id="IPR036259">
    <property type="entry name" value="MFS_trans_sf"/>
</dbReference>
<evidence type="ECO:0000256" key="6">
    <source>
        <dbReference type="SAM" id="Phobius"/>
    </source>
</evidence>
<name>A0A314XJG8_PRUYE</name>
<comment type="similarity">
    <text evidence="2">Belongs to the major facilitator superfamily. Proton-dependent oligopeptide transporter (POT/PTR) (TC 2.A.17) family.</text>
</comment>
<evidence type="ECO:0000256" key="3">
    <source>
        <dbReference type="ARBA" id="ARBA00022692"/>
    </source>
</evidence>
<keyword evidence="5 6" id="KW-0472">Membrane</keyword>
<gene>
    <name evidence="7" type="ORF">Pyn_14304</name>
</gene>
<dbReference type="InterPro" id="IPR000109">
    <property type="entry name" value="POT_fam"/>
</dbReference>
<evidence type="ECO:0000313" key="8">
    <source>
        <dbReference type="Proteomes" id="UP000250321"/>
    </source>
</evidence>
<dbReference type="PANTHER" id="PTHR11654">
    <property type="entry name" value="OLIGOPEPTIDE TRANSPORTER-RELATED"/>
    <property type="match status" value="1"/>
</dbReference>
<dbReference type="Gene3D" id="1.20.1250.20">
    <property type="entry name" value="MFS general substrate transporter like domains"/>
    <property type="match status" value="1"/>
</dbReference>
<dbReference type="STRING" id="2094558.A0A314XJG8"/>
<accession>A0A314XJG8</accession>
<keyword evidence="4 6" id="KW-1133">Transmembrane helix</keyword>
<dbReference type="EMBL" id="PJQY01002596">
    <property type="protein sequence ID" value="PQP92269.1"/>
    <property type="molecule type" value="Genomic_DNA"/>
</dbReference>
<feature type="transmembrane region" description="Helical" evidence="6">
    <location>
        <begin position="47"/>
        <end position="67"/>
    </location>
</feature>
<feature type="transmembrane region" description="Helical" evidence="6">
    <location>
        <begin position="126"/>
        <end position="146"/>
    </location>
</feature>
<feature type="transmembrane region" description="Helical" evidence="6">
    <location>
        <begin position="87"/>
        <end position="105"/>
    </location>
</feature>
<proteinExistence type="inferred from homology"/>
<dbReference type="GO" id="GO:0022857">
    <property type="term" value="F:transmembrane transporter activity"/>
    <property type="evidence" value="ECO:0007669"/>
    <property type="project" value="InterPro"/>
</dbReference>
<keyword evidence="3 6" id="KW-0812">Transmembrane</keyword>
<evidence type="ECO:0000256" key="4">
    <source>
        <dbReference type="ARBA" id="ARBA00022989"/>
    </source>
</evidence>
<dbReference type="Proteomes" id="UP000250321">
    <property type="component" value="Unassembled WGS sequence"/>
</dbReference>